<comment type="caution">
    <text evidence="1">The sequence shown here is derived from an EMBL/GenBank/DDBJ whole genome shotgun (WGS) entry which is preliminary data.</text>
</comment>
<dbReference type="Proteomes" id="UP001065682">
    <property type="component" value="Unassembled WGS sequence"/>
</dbReference>
<keyword evidence="2" id="KW-1185">Reference proteome</keyword>
<sequence length="166" mass="17646">MQKAIERREAWKEDTGRIRELMHVMLNDDTYTSLQAISALGAIGTPAIGPLVETLLAVDSDARWTVAMALARTGPEAVEPLIGVVLVADDAIKNPAIWALAEIGDQRAVEPLVGTLRTSQSECCRALTAAALLKLGDPAGIAEVEKEFEQAGEAFTGLAMEAFEGT</sequence>
<dbReference type="InterPro" id="IPR016024">
    <property type="entry name" value="ARM-type_fold"/>
</dbReference>
<dbReference type="AlphaFoldDB" id="A0A9E4ZKH8"/>
<reference evidence="1" key="1">
    <citation type="submission" date="2019-06" db="EMBL/GenBank/DDBJ databases">
        <title>Methanoculleus strain from Tamsui River, Taipei, Taiwan.</title>
        <authorList>
            <person name="You Y.-T."/>
            <person name="Chen S.-C."/>
            <person name="Lai S.-J."/>
            <person name="Lee Y.-C."/>
            <person name="Lai M.-C."/>
        </authorList>
    </citation>
    <scope>NUCLEOTIDE SEQUENCE</scope>
    <source>
        <strain evidence="1">Afa-1</strain>
    </source>
</reference>
<dbReference type="RefSeq" id="WP_261596052.1">
    <property type="nucleotide sequence ID" value="NZ_VHLL01000001.1"/>
</dbReference>
<evidence type="ECO:0000313" key="2">
    <source>
        <dbReference type="Proteomes" id="UP001065682"/>
    </source>
</evidence>
<accession>A0A9E4ZKH8</accession>
<organism evidence="1 2">
    <name type="scientific">Methanoculleus formosensis</name>
    <dbReference type="NCBI Taxonomy" id="2590886"/>
    <lineage>
        <taxon>Archaea</taxon>
        <taxon>Methanobacteriati</taxon>
        <taxon>Methanobacteriota</taxon>
        <taxon>Stenosarchaea group</taxon>
        <taxon>Methanomicrobia</taxon>
        <taxon>Methanomicrobiales</taxon>
        <taxon>Methanomicrobiaceae</taxon>
        <taxon>Methanoculleus</taxon>
    </lineage>
</organism>
<dbReference type="EMBL" id="VHLL01000001">
    <property type="protein sequence ID" value="MCT8335995.1"/>
    <property type="molecule type" value="Genomic_DNA"/>
</dbReference>
<dbReference type="Pfam" id="PF13646">
    <property type="entry name" value="HEAT_2"/>
    <property type="match status" value="1"/>
</dbReference>
<dbReference type="Gene3D" id="1.25.10.10">
    <property type="entry name" value="Leucine-rich Repeat Variant"/>
    <property type="match status" value="1"/>
</dbReference>
<dbReference type="InterPro" id="IPR011989">
    <property type="entry name" value="ARM-like"/>
</dbReference>
<gene>
    <name evidence="1" type="ORF">FKB36_00405</name>
</gene>
<protein>
    <submittedName>
        <fullName evidence="1">HEAT repeat domain-containing protein</fullName>
    </submittedName>
</protein>
<evidence type="ECO:0000313" key="1">
    <source>
        <dbReference type="EMBL" id="MCT8335995.1"/>
    </source>
</evidence>
<name>A0A9E4ZKH8_9EURY</name>
<proteinExistence type="predicted"/>
<dbReference type="SUPFAM" id="SSF48371">
    <property type="entry name" value="ARM repeat"/>
    <property type="match status" value="1"/>
</dbReference>